<dbReference type="EMBL" id="LIAX01000040">
    <property type="protein sequence ID" value="KRO33418.1"/>
    <property type="molecule type" value="Genomic_DNA"/>
</dbReference>
<dbReference type="GO" id="GO:0005886">
    <property type="term" value="C:plasma membrane"/>
    <property type="evidence" value="ECO:0007669"/>
    <property type="project" value="UniProtKB-SubCell"/>
</dbReference>
<feature type="transmembrane region" description="Helical" evidence="7">
    <location>
        <begin position="9"/>
        <end position="29"/>
    </location>
</feature>
<dbReference type="InterPro" id="IPR037185">
    <property type="entry name" value="EmrE-like"/>
</dbReference>
<feature type="transmembrane region" description="Helical" evidence="7">
    <location>
        <begin position="152"/>
        <end position="170"/>
    </location>
</feature>
<feature type="transmembrane region" description="Helical" evidence="7">
    <location>
        <begin position="282"/>
        <end position="298"/>
    </location>
</feature>
<gene>
    <name evidence="9" type="ORF">ABR65_04740</name>
</gene>
<evidence type="ECO:0000256" key="2">
    <source>
        <dbReference type="ARBA" id="ARBA00007362"/>
    </source>
</evidence>
<keyword evidence="5 7" id="KW-1133">Transmembrane helix</keyword>
<evidence type="ECO:0000256" key="5">
    <source>
        <dbReference type="ARBA" id="ARBA00022989"/>
    </source>
</evidence>
<comment type="similarity">
    <text evidence="2">Belongs to the EamA transporter family.</text>
</comment>
<evidence type="ECO:0000256" key="3">
    <source>
        <dbReference type="ARBA" id="ARBA00022475"/>
    </source>
</evidence>
<dbReference type="SUPFAM" id="SSF103481">
    <property type="entry name" value="Multidrug resistance efflux transporter EmrE"/>
    <property type="match status" value="2"/>
</dbReference>
<feature type="transmembrane region" description="Helical" evidence="7">
    <location>
        <begin position="126"/>
        <end position="146"/>
    </location>
</feature>
<evidence type="ECO:0000256" key="7">
    <source>
        <dbReference type="SAM" id="Phobius"/>
    </source>
</evidence>
<feature type="domain" description="EamA" evidence="8">
    <location>
        <begin position="152"/>
        <end position="297"/>
    </location>
</feature>
<evidence type="ECO:0000256" key="4">
    <source>
        <dbReference type="ARBA" id="ARBA00022692"/>
    </source>
</evidence>
<organism evidence="9 10">
    <name type="scientific">Actinobacteria bacterium BACL2 MAG-121220-bin52</name>
    <dbReference type="NCBI Taxonomy" id="1655573"/>
    <lineage>
        <taxon>Bacteria</taxon>
        <taxon>Bacillati</taxon>
        <taxon>Actinomycetota</taxon>
        <taxon>Actinomycetes</taxon>
        <taxon>Actinomycetes incertae sedis</taxon>
        <taxon>ac1 cluster</taxon>
    </lineage>
</organism>
<feature type="transmembrane region" description="Helical" evidence="7">
    <location>
        <begin position="41"/>
        <end position="57"/>
    </location>
</feature>
<sequence>MLSKLRGEIYLLSGALLFSFNGIISKIVLLDGLSAWRLTQIRTGGAFVILFAIYFAFRRSELKTNRKELPWLIAFGVVGVALVQALYFVAIERLYIGVALLIEFTAPIWILLFLRFVLKKHVPNSLWYAIFLSFTGLILITQVWSGLSLDKIGLIAALLDAFALAGYFLIGDRLGKTKTSAAIALWGFGVASALLFFTLPAWQFPVEVFSKDMELLGRFSQYSLPGWVLILWIVVMGTIAPYLLVVSGLKILSASTASIFGMIEPVLAGMFAWWWLSESLSGIQLIGSVVVLLGIFVADKARVKAGGH</sequence>
<dbReference type="InterPro" id="IPR051258">
    <property type="entry name" value="Diverse_Substrate_Transporter"/>
</dbReference>
<evidence type="ECO:0000256" key="1">
    <source>
        <dbReference type="ARBA" id="ARBA00004651"/>
    </source>
</evidence>
<protein>
    <recommendedName>
        <fullName evidence="8">EamA domain-containing protein</fullName>
    </recommendedName>
</protein>
<feature type="transmembrane region" description="Helical" evidence="7">
    <location>
        <begin position="69"/>
        <end position="88"/>
    </location>
</feature>
<evidence type="ECO:0000259" key="8">
    <source>
        <dbReference type="Pfam" id="PF00892"/>
    </source>
</evidence>
<comment type="caution">
    <text evidence="9">The sequence shown here is derived from an EMBL/GenBank/DDBJ whole genome shotgun (WGS) entry which is preliminary data.</text>
</comment>
<dbReference type="InterPro" id="IPR000620">
    <property type="entry name" value="EamA_dom"/>
</dbReference>
<comment type="subcellular location">
    <subcellularLocation>
        <location evidence="1">Cell membrane</location>
        <topology evidence="1">Multi-pass membrane protein</topology>
    </subcellularLocation>
</comment>
<feature type="domain" description="EamA" evidence="8">
    <location>
        <begin position="6"/>
        <end position="141"/>
    </location>
</feature>
<proteinExistence type="inferred from homology"/>
<dbReference type="AlphaFoldDB" id="A0A0R2PDK8"/>
<dbReference type="PANTHER" id="PTHR42920">
    <property type="entry name" value="OS03G0707200 PROTEIN-RELATED"/>
    <property type="match status" value="1"/>
</dbReference>
<evidence type="ECO:0000313" key="10">
    <source>
        <dbReference type="Proteomes" id="UP000054017"/>
    </source>
</evidence>
<dbReference type="PANTHER" id="PTHR42920:SF5">
    <property type="entry name" value="EAMA DOMAIN-CONTAINING PROTEIN"/>
    <property type="match status" value="1"/>
</dbReference>
<keyword evidence="6 7" id="KW-0472">Membrane</keyword>
<feature type="transmembrane region" description="Helical" evidence="7">
    <location>
        <begin position="94"/>
        <end position="114"/>
    </location>
</feature>
<dbReference type="Pfam" id="PF00892">
    <property type="entry name" value="EamA"/>
    <property type="match status" value="2"/>
</dbReference>
<feature type="transmembrane region" description="Helical" evidence="7">
    <location>
        <begin position="182"/>
        <end position="204"/>
    </location>
</feature>
<name>A0A0R2PDK8_9ACTN</name>
<reference evidence="9 10" key="1">
    <citation type="submission" date="2015-10" db="EMBL/GenBank/DDBJ databases">
        <title>Metagenome-Assembled Genomes uncover a global brackish microbiome.</title>
        <authorList>
            <person name="Hugerth L.W."/>
            <person name="Larsson J."/>
            <person name="Alneberg J."/>
            <person name="Lindh M.V."/>
            <person name="Legrand C."/>
            <person name="Pinhassi J."/>
            <person name="Andersson A.F."/>
        </authorList>
    </citation>
    <scope>NUCLEOTIDE SEQUENCE [LARGE SCALE GENOMIC DNA]</scope>
    <source>
        <strain evidence="9">BACL2 MAG-121220-bin52</strain>
    </source>
</reference>
<evidence type="ECO:0000313" key="9">
    <source>
        <dbReference type="EMBL" id="KRO33418.1"/>
    </source>
</evidence>
<evidence type="ECO:0000256" key="6">
    <source>
        <dbReference type="ARBA" id="ARBA00023136"/>
    </source>
</evidence>
<keyword evidence="4 7" id="KW-0812">Transmembrane</keyword>
<feature type="transmembrane region" description="Helical" evidence="7">
    <location>
        <begin position="257"/>
        <end position="276"/>
    </location>
</feature>
<feature type="transmembrane region" description="Helical" evidence="7">
    <location>
        <begin position="224"/>
        <end position="245"/>
    </location>
</feature>
<dbReference type="Proteomes" id="UP000054017">
    <property type="component" value="Unassembled WGS sequence"/>
</dbReference>
<accession>A0A0R2PDK8</accession>
<keyword evidence="3" id="KW-1003">Cell membrane</keyword>